<dbReference type="RefSeq" id="WP_161081757.1">
    <property type="nucleotide sequence ID" value="NZ_WWCX01000001.1"/>
</dbReference>
<dbReference type="AlphaFoldDB" id="A0A845GGF3"/>
<evidence type="ECO:0000256" key="1">
    <source>
        <dbReference type="SAM" id="MobiDB-lite"/>
    </source>
</evidence>
<feature type="compositionally biased region" description="Acidic residues" evidence="1">
    <location>
        <begin position="297"/>
        <end position="321"/>
    </location>
</feature>
<feature type="region of interest" description="Disordered" evidence="1">
    <location>
        <begin position="288"/>
        <end position="321"/>
    </location>
</feature>
<accession>A0A845GGF3</accession>
<dbReference type="Proteomes" id="UP000447355">
    <property type="component" value="Unassembled WGS sequence"/>
</dbReference>
<proteinExistence type="predicted"/>
<organism evidence="2 3">
    <name type="scientific">Duganella vulcania</name>
    <dbReference type="NCBI Taxonomy" id="2692166"/>
    <lineage>
        <taxon>Bacteria</taxon>
        <taxon>Pseudomonadati</taxon>
        <taxon>Pseudomonadota</taxon>
        <taxon>Betaproteobacteria</taxon>
        <taxon>Burkholderiales</taxon>
        <taxon>Oxalobacteraceae</taxon>
        <taxon>Telluria group</taxon>
        <taxon>Duganella</taxon>
    </lineage>
</organism>
<gene>
    <name evidence="2" type="ORF">GTP90_01300</name>
</gene>
<evidence type="ECO:0000313" key="3">
    <source>
        <dbReference type="Proteomes" id="UP000447355"/>
    </source>
</evidence>
<sequence length="321" mass="35746">MMGQTEQFGFDFSDAAPVLGAMPEGTWCDKAYTETEFAERFGRARSFLAQLQGIEHAIFQLTLGAALAEHADQMSRRKKIDEKDQGYTLRSRRAQCGDELVLEFIAYCKNKAATNSKGVECKVTDTADETSAGLYYEGIGSVVAHWYKRPGSSAVFFAFDRDTHFLDGYRDAFEAIYCDQLVWEPAYCANAIAESGEKIASVRTFKVGAREYVNKGAHWCKDYAQCLAYSIVPAVQWQGDTFNYKSLIQAFDKGAKERGDCRGLLVRVRGQLCVLEKFVSVYDDKPRTAPIGFGVSSEEDDDEGDHSQAAEDEMDDALEPA</sequence>
<dbReference type="EMBL" id="WWCX01000001">
    <property type="protein sequence ID" value="MYM92492.1"/>
    <property type="molecule type" value="Genomic_DNA"/>
</dbReference>
<comment type="caution">
    <text evidence="2">The sequence shown here is derived from an EMBL/GenBank/DDBJ whole genome shotgun (WGS) entry which is preliminary data.</text>
</comment>
<reference evidence="2" key="1">
    <citation type="submission" date="2019-12" db="EMBL/GenBank/DDBJ databases">
        <title>Novel species isolated from a subtropical stream in China.</title>
        <authorList>
            <person name="Lu H."/>
        </authorList>
    </citation>
    <scope>NUCLEOTIDE SEQUENCE [LARGE SCALE GENOMIC DNA]</scope>
    <source>
        <strain evidence="2">FT81W</strain>
    </source>
</reference>
<name>A0A845GGF3_9BURK</name>
<protein>
    <submittedName>
        <fullName evidence="2">Uncharacterized protein</fullName>
    </submittedName>
</protein>
<evidence type="ECO:0000313" key="2">
    <source>
        <dbReference type="EMBL" id="MYM92492.1"/>
    </source>
</evidence>